<dbReference type="InterPro" id="IPR013083">
    <property type="entry name" value="Znf_RING/FYVE/PHD"/>
</dbReference>
<name>A0ABC9Y6I8_GRUJA</name>
<keyword evidence="4" id="KW-0479">Metal-binding</keyword>
<gene>
    <name evidence="19" type="ORF">GRJ2_002954100</name>
</gene>
<evidence type="ECO:0000256" key="14">
    <source>
        <dbReference type="ARBA" id="ARBA00079184"/>
    </source>
</evidence>
<dbReference type="GO" id="GO:0008270">
    <property type="term" value="F:zinc ion binding"/>
    <property type="evidence" value="ECO:0007669"/>
    <property type="project" value="UniProtKB-KW"/>
</dbReference>
<feature type="compositionally biased region" description="Polar residues" evidence="17">
    <location>
        <begin position="1"/>
        <end position="12"/>
    </location>
</feature>
<feature type="region of interest" description="Disordered" evidence="17">
    <location>
        <begin position="216"/>
        <end position="369"/>
    </location>
</feature>
<feature type="region of interest" description="Disordered" evidence="17">
    <location>
        <begin position="1"/>
        <end position="43"/>
    </location>
</feature>
<dbReference type="Pfam" id="PF13923">
    <property type="entry name" value="zf-C3HC4_2"/>
    <property type="match status" value="1"/>
</dbReference>
<dbReference type="GO" id="GO:0061630">
    <property type="term" value="F:ubiquitin protein ligase activity"/>
    <property type="evidence" value="ECO:0007669"/>
    <property type="project" value="UniProtKB-EC"/>
</dbReference>
<dbReference type="AlphaFoldDB" id="A0ABC9Y6I8"/>
<dbReference type="EMBL" id="BAAFJT010000040">
    <property type="protein sequence ID" value="GAB0204885.1"/>
    <property type="molecule type" value="Genomic_DNA"/>
</dbReference>
<evidence type="ECO:0000256" key="8">
    <source>
        <dbReference type="ARBA" id="ARBA00023015"/>
    </source>
</evidence>
<organism evidence="19 20">
    <name type="scientific">Grus japonensis</name>
    <name type="common">Japanese crane</name>
    <name type="synonym">Red-crowned crane</name>
    <dbReference type="NCBI Taxonomy" id="30415"/>
    <lineage>
        <taxon>Eukaryota</taxon>
        <taxon>Metazoa</taxon>
        <taxon>Chordata</taxon>
        <taxon>Craniata</taxon>
        <taxon>Vertebrata</taxon>
        <taxon>Euteleostomi</taxon>
        <taxon>Archelosauria</taxon>
        <taxon>Archosauria</taxon>
        <taxon>Dinosauria</taxon>
        <taxon>Saurischia</taxon>
        <taxon>Theropoda</taxon>
        <taxon>Coelurosauria</taxon>
        <taxon>Aves</taxon>
        <taxon>Neognathae</taxon>
        <taxon>Neoaves</taxon>
        <taxon>Gruiformes</taxon>
        <taxon>Gruidae</taxon>
        <taxon>Grus</taxon>
    </lineage>
</organism>
<dbReference type="GO" id="GO:0008630">
    <property type="term" value="P:intrinsic apoptotic signaling pathway in response to DNA damage"/>
    <property type="evidence" value="ECO:0007669"/>
    <property type="project" value="UniProtKB-ARBA"/>
</dbReference>
<dbReference type="PANTHER" id="PTHR46077">
    <property type="entry name" value="E3 UBIQUITIN-PROTEIN LIGASE TOPORS"/>
    <property type="match status" value="1"/>
</dbReference>
<evidence type="ECO:0000256" key="12">
    <source>
        <dbReference type="ARBA" id="ARBA00076940"/>
    </source>
</evidence>
<evidence type="ECO:0000256" key="10">
    <source>
        <dbReference type="ARBA" id="ARBA00071236"/>
    </source>
</evidence>
<evidence type="ECO:0000256" key="17">
    <source>
        <dbReference type="SAM" id="MobiDB-lite"/>
    </source>
</evidence>
<dbReference type="SUPFAM" id="SSF57850">
    <property type="entry name" value="RING/U-box"/>
    <property type="match status" value="1"/>
</dbReference>
<feature type="domain" description="RING-type" evidence="18">
    <location>
        <begin position="54"/>
        <end position="93"/>
    </location>
</feature>
<accession>A0ABC9Y6I8</accession>
<evidence type="ECO:0000256" key="2">
    <source>
        <dbReference type="ARBA" id="ARBA00012483"/>
    </source>
</evidence>
<evidence type="ECO:0000259" key="18">
    <source>
        <dbReference type="PROSITE" id="PS50089"/>
    </source>
</evidence>
<sequence>MSSTRATNARGLSSSSSTTPAAAAPLRGSGSSSPAPPSPPQNMQAMATELEDRCPICLGSWEEPSFVMPCLHRFCYPCILRWAETKPECPLCKRGIRSILHSVRADDDYVEHVVTPPVTPPAVVRQGGGAPRHPAAHHLHHPGAPQRWAAEGLPRRPVGGLHTPNWMSGLRNNSTLIQILQPLLHREQEEMFAAFMGTPNNRGLERELPGRMLGVSHQNPTATLARQRARVAVQGRSREARHLLGRRDARAAGGREGSPAGAPGPAASQGGSLDPGAAPSGSPARPSTEELPGTSSAARGGGPGSQPSAPVATPAEQEEPHEEPGQAVPGPSASSRGTEGSPEGPRRPPKRRTGSSDASPASKRPAPRR</sequence>
<dbReference type="Gene3D" id="3.30.40.10">
    <property type="entry name" value="Zinc/RING finger domain, C3HC4 (zinc finger)"/>
    <property type="match status" value="1"/>
</dbReference>
<keyword evidence="3" id="KW-0808">Transferase</keyword>
<evidence type="ECO:0000256" key="4">
    <source>
        <dbReference type="ARBA" id="ARBA00022723"/>
    </source>
</evidence>
<evidence type="ECO:0000256" key="7">
    <source>
        <dbReference type="ARBA" id="ARBA00022833"/>
    </source>
</evidence>
<evidence type="ECO:0000256" key="15">
    <source>
        <dbReference type="ARBA" id="ARBA00082108"/>
    </source>
</evidence>
<keyword evidence="6" id="KW-0833">Ubl conjugation pathway</keyword>
<keyword evidence="8" id="KW-0805">Transcription regulation</keyword>
<proteinExistence type="predicted"/>
<evidence type="ECO:0000256" key="16">
    <source>
        <dbReference type="PROSITE-ProRule" id="PRU00175"/>
    </source>
</evidence>
<feature type="compositionally biased region" description="Low complexity" evidence="17">
    <location>
        <begin position="13"/>
        <end position="33"/>
    </location>
</feature>
<dbReference type="PROSITE" id="PS50089">
    <property type="entry name" value="ZF_RING_2"/>
    <property type="match status" value="1"/>
</dbReference>
<comment type="catalytic activity">
    <reaction evidence="1">
        <text>S-ubiquitinyl-[E2 ubiquitin-conjugating enzyme]-L-cysteine + [acceptor protein]-L-lysine = [E2 ubiquitin-conjugating enzyme]-L-cysteine + N(6)-ubiquitinyl-[acceptor protein]-L-lysine.</text>
        <dbReference type="EC" id="2.3.2.27"/>
    </reaction>
</comment>
<dbReference type="InterPro" id="IPR001841">
    <property type="entry name" value="Znf_RING"/>
</dbReference>
<keyword evidence="5 16" id="KW-0863">Zinc-finger</keyword>
<keyword evidence="7" id="KW-0862">Zinc</keyword>
<evidence type="ECO:0000256" key="9">
    <source>
        <dbReference type="ARBA" id="ARBA00023163"/>
    </source>
</evidence>
<evidence type="ECO:0000256" key="11">
    <source>
        <dbReference type="ARBA" id="ARBA00076856"/>
    </source>
</evidence>
<evidence type="ECO:0000256" key="5">
    <source>
        <dbReference type="ARBA" id="ARBA00022771"/>
    </source>
</evidence>
<evidence type="ECO:0000313" key="19">
    <source>
        <dbReference type="EMBL" id="GAB0204885.1"/>
    </source>
</evidence>
<feature type="compositionally biased region" description="Basic and acidic residues" evidence="17">
    <location>
        <begin position="236"/>
        <end position="250"/>
    </location>
</feature>
<dbReference type="PANTHER" id="PTHR46077:SF1">
    <property type="entry name" value="TOP1 BINDING ARGININE_SERINE RICH PROTEIN, E3 UBIQUITIN LIGASE"/>
    <property type="match status" value="1"/>
</dbReference>
<reference evidence="19 20" key="1">
    <citation type="submission" date="2024-06" db="EMBL/GenBank/DDBJ databases">
        <title>The draft genome of Grus japonensis, version 3.</title>
        <authorList>
            <person name="Nabeshima K."/>
            <person name="Suzuki S."/>
            <person name="Onuma M."/>
        </authorList>
    </citation>
    <scope>NUCLEOTIDE SEQUENCE [LARGE SCALE GENOMIC DNA]</scope>
    <source>
        <strain evidence="19 20">451A</strain>
    </source>
</reference>
<comment type="caution">
    <text evidence="19">The sequence shown here is derived from an EMBL/GenBank/DDBJ whole genome shotgun (WGS) entry which is preliminary data.</text>
</comment>
<evidence type="ECO:0000256" key="6">
    <source>
        <dbReference type="ARBA" id="ARBA00022786"/>
    </source>
</evidence>
<keyword evidence="20" id="KW-1185">Reference proteome</keyword>
<evidence type="ECO:0000256" key="3">
    <source>
        <dbReference type="ARBA" id="ARBA00022679"/>
    </source>
</evidence>
<dbReference type="PROSITE" id="PS00518">
    <property type="entry name" value="ZF_RING_1"/>
    <property type="match status" value="1"/>
</dbReference>
<dbReference type="SMART" id="SM00184">
    <property type="entry name" value="RING"/>
    <property type="match status" value="1"/>
</dbReference>
<protein>
    <recommendedName>
        <fullName evidence="10">E3 ubiquitin-protein ligase Topors</fullName>
        <ecNumber evidence="2">2.3.2.27</ecNumber>
    </recommendedName>
    <alternativeName>
        <fullName evidence="11">RING-type E3 ubiquitin transferase Topors</fullName>
    </alternativeName>
    <alternativeName>
        <fullName evidence="13">SUMO1-protein E3 ligase Topors</fullName>
    </alternativeName>
    <alternativeName>
        <fullName evidence="12">Topoisomerase I-binding RING finger protein</fullName>
    </alternativeName>
    <alternativeName>
        <fullName evidence="14">Topoisomerase I-binding arginine/serine-rich protein</fullName>
    </alternativeName>
    <alternativeName>
        <fullName evidence="15">Tumor suppressor p53-binding protein 3</fullName>
    </alternativeName>
</protein>
<keyword evidence="9" id="KW-0804">Transcription</keyword>
<evidence type="ECO:0000313" key="20">
    <source>
        <dbReference type="Proteomes" id="UP001623348"/>
    </source>
</evidence>
<dbReference type="CDD" id="cd23130">
    <property type="entry name" value="RING-HC_EHV1-like"/>
    <property type="match status" value="1"/>
</dbReference>
<evidence type="ECO:0000256" key="13">
    <source>
        <dbReference type="ARBA" id="ARBA00079040"/>
    </source>
</evidence>
<dbReference type="GO" id="GO:0032391">
    <property type="term" value="C:photoreceptor connecting cilium"/>
    <property type="evidence" value="ECO:0007669"/>
    <property type="project" value="UniProtKB-ARBA"/>
</dbReference>
<dbReference type="FunFam" id="3.30.40.10:FF:000136">
    <property type="entry name" value="E3 ubiquitin-protein ligase Topors"/>
    <property type="match status" value="1"/>
</dbReference>
<dbReference type="Proteomes" id="UP001623348">
    <property type="component" value="Unassembled WGS sequence"/>
</dbReference>
<dbReference type="EC" id="2.3.2.27" evidence="2"/>
<feature type="compositionally biased region" description="Low complexity" evidence="17">
    <location>
        <begin position="257"/>
        <end position="286"/>
    </location>
</feature>
<evidence type="ECO:0000256" key="1">
    <source>
        <dbReference type="ARBA" id="ARBA00000900"/>
    </source>
</evidence>
<dbReference type="InterPro" id="IPR017907">
    <property type="entry name" value="Znf_RING_CS"/>
</dbReference>